<dbReference type="NCBIfam" id="TIGR00738">
    <property type="entry name" value="rrf2_super"/>
    <property type="match status" value="1"/>
</dbReference>
<dbReference type="InterPro" id="IPR000944">
    <property type="entry name" value="Tscrpt_reg_Rrf2"/>
</dbReference>
<comment type="caution">
    <text evidence="3">The sequence shown here is derived from an EMBL/GenBank/DDBJ whole genome shotgun (WGS) entry which is preliminary data.</text>
</comment>
<dbReference type="Gene3D" id="1.10.10.10">
    <property type="entry name" value="Winged helix-like DNA-binding domain superfamily/Winged helix DNA-binding domain"/>
    <property type="match status" value="1"/>
</dbReference>
<evidence type="ECO:0000313" key="3">
    <source>
        <dbReference type="EMBL" id="MFD0986613.1"/>
    </source>
</evidence>
<dbReference type="PANTHER" id="PTHR33221:SF4">
    <property type="entry name" value="HTH-TYPE TRANSCRIPTIONAL REPRESSOR NSRR"/>
    <property type="match status" value="1"/>
</dbReference>
<reference evidence="4" key="1">
    <citation type="journal article" date="2019" name="Int. J. Syst. Evol. Microbiol.">
        <title>The Global Catalogue of Microorganisms (GCM) 10K type strain sequencing project: providing services to taxonomists for standard genome sequencing and annotation.</title>
        <authorList>
            <consortium name="The Broad Institute Genomics Platform"/>
            <consortium name="The Broad Institute Genome Sequencing Center for Infectious Disease"/>
            <person name="Wu L."/>
            <person name="Ma J."/>
        </authorList>
    </citation>
    <scope>NUCLEOTIDE SEQUENCE [LARGE SCALE GENOMIC DNA]</scope>
    <source>
        <strain evidence="4">CCUG 61697</strain>
    </source>
</reference>
<dbReference type="InterPro" id="IPR036388">
    <property type="entry name" value="WH-like_DNA-bd_sf"/>
</dbReference>
<gene>
    <name evidence="3" type="ORF">ACFQ2F_05835</name>
</gene>
<feature type="compositionally biased region" description="Low complexity" evidence="2">
    <location>
        <begin position="155"/>
        <end position="164"/>
    </location>
</feature>
<dbReference type="InterPro" id="IPR036390">
    <property type="entry name" value="WH_DNA-bd_sf"/>
</dbReference>
<feature type="region of interest" description="Disordered" evidence="2">
    <location>
        <begin position="143"/>
        <end position="164"/>
    </location>
</feature>
<sequence>MRLTKQTSYAIRILTHCARKEGKSVRASEIAQIYGITEYNVAKIVPILVRAGFIESTRGRLGGLKLARPAEEIQIGDVVRATEATYVEAECGGGDSRDCAIKPAALINRLLGEALDAFISVLDEHTLDELVGSNPGAAQDLELLTSRPGNRSDRTAAASTSAGS</sequence>
<dbReference type="Pfam" id="PF02082">
    <property type="entry name" value="Rrf2"/>
    <property type="match status" value="1"/>
</dbReference>
<name>A0ABW3JA32_9HYPH</name>
<keyword evidence="1" id="KW-0238">DNA-binding</keyword>
<accession>A0ABW3JA32</accession>
<evidence type="ECO:0000256" key="2">
    <source>
        <dbReference type="SAM" id="MobiDB-lite"/>
    </source>
</evidence>
<dbReference type="SUPFAM" id="SSF46785">
    <property type="entry name" value="Winged helix' DNA-binding domain"/>
    <property type="match status" value="1"/>
</dbReference>
<dbReference type="EMBL" id="JBHTJO010000001">
    <property type="protein sequence ID" value="MFD0986613.1"/>
    <property type="molecule type" value="Genomic_DNA"/>
</dbReference>
<dbReference type="PROSITE" id="PS51197">
    <property type="entry name" value="HTH_RRF2_2"/>
    <property type="match status" value="1"/>
</dbReference>
<dbReference type="PANTHER" id="PTHR33221">
    <property type="entry name" value="WINGED HELIX-TURN-HELIX TRANSCRIPTIONAL REGULATOR, RRF2 FAMILY"/>
    <property type="match status" value="1"/>
</dbReference>
<evidence type="ECO:0000313" key="4">
    <source>
        <dbReference type="Proteomes" id="UP001597102"/>
    </source>
</evidence>
<dbReference type="Proteomes" id="UP001597102">
    <property type="component" value="Unassembled WGS sequence"/>
</dbReference>
<protein>
    <submittedName>
        <fullName evidence="3">Rrf2 family transcriptional regulator</fullName>
    </submittedName>
</protein>
<dbReference type="RefSeq" id="WP_379087082.1">
    <property type="nucleotide sequence ID" value="NZ_JBHTJO010000001.1"/>
</dbReference>
<proteinExistence type="predicted"/>
<organism evidence="3 4">
    <name type="scientific">Methyloligella solikamskensis</name>
    <dbReference type="NCBI Taxonomy" id="1177756"/>
    <lineage>
        <taxon>Bacteria</taxon>
        <taxon>Pseudomonadati</taxon>
        <taxon>Pseudomonadota</taxon>
        <taxon>Alphaproteobacteria</taxon>
        <taxon>Hyphomicrobiales</taxon>
        <taxon>Hyphomicrobiaceae</taxon>
        <taxon>Methyloligella</taxon>
    </lineage>
</organism>
<keyword evidence="4" id="KW-1185">Reference proteome</keyword>
<evidence type="ECO:0000256" key="1">
    <source>
        <dbReference type="ARBA" id="ARBA00023125"/>
    </source>
</evidence>